<feature type="transmembrane region" description="Helical" evidence="1">
    <location>
        <begin position="50"/>
        <end position="74"/>
    </location>
</feature>
<dbReference type="InterPro" id="IPR037185">
    <property type="entry name" value="EmrE-like"/>
</dbReference>
<dbReference type="eggNOG" id="COG0697">
    <property type="taxonomic scope" value="Bacteria"/>
</dbReference>
<accession>S2LB18</accession>
<dbReference type="HOGENOM" id="CLU_044169_1_0_7"/>
<feature type="transmembrane region" description="Helical" evidence="1">
    <location>
        <begin position="95"/>
        <end position="115"/>
    </location>
</feature>
<dbReference type="PANTHER" id="PTHR22911">
    <property type="entry name" value="ACYL-MALONYL CONDENSING ENZYME-RELATED"/>
    <property type="match status" value="1"/>
</dbReference>
<organism evidence="3 4">
    <name type="scientific">Bilophila wadsworthia (strain 3_1_6)</name>
    <dbReference type="NCBI Taxonomy" id="563192"/>
    <lineage>
        <taxon>Bacteria</taxon>
        <taxon>Pseudomonadati</taxon>
        <taxon>Thermodesulfobacteriota</taxon>
        <taxon>Desulfovibrionia</taxon>
        <taxon>Desulfovibrionales</taxon>
        <taxon>Desulfovibrionaceae</taxon>
        <taxon>Bilophila</taxon>
    </lineage>
</organism>
<evidence type="ECO:0000313" key="4">
    <source>
        <dbReference type="Proteomes" id="UP000006034"/>
    </source>
</evidence>
<dbReference type="STRING" id="563192.HMPREF0179_05329"/>
<evidence type="ECO:0000256" key="1">
    <source>
        <dbReference type="SAM" id="Phobius"/>
    </source>
</evidence>
<dbReference type="GO" id="GO:0016020">
    <property type="term" value="C:membrane"/>
    <property type="evidence" value="ECO:0007669"/>
    <property type="project" value="InterPro"/>
</dbReference>
<keyword evidence="1" id="KW-1133">Transmembrane helix</keyword>
<dbReference type="Proteomes" id="UP000006034">
    <property type="component" value="Unassembled WGS sequence"/>
</dbReference>
<keyword evidence="1" id="KW-0812">Transmembrane</keyword>
<dbReference type="AlphaFoldDB" id="S2LB18"/>
<dbReference type="Pfam" id="PF00892">
    <property type="entry name" value="EamA"/>
    <property type="match status" value="2"/>
</dbReference>
<dbReference type="RefSeq" id="WP_016361097.1">
    <property type="nucleotide sequence ID" value="NZ_KE150241.1"/>
</dbReference>
<proteinExistence type="predicted"/>
<reference evidence="3 4" key="2">
    <citation type="submission" date="2013-04" db="EMBL/GenBank/DDBJ databases">
        <title>The Genome Sequence of Bilophila wadsworthia 3_1_6.</title>
        <authorList>
            <consortium name="The Broad Institute Genomics Platform"/>
            <person name="Earl A."/>
            <person name="Ward D."/>
            <person name="Feldgarden M."/>
            <person name="Gevers D."/>
            <person name="Sibley C."/>
            <person name="Strauss J."/>
            <person name="Allen-Vercoe E."/>
            <person name="Walker B."/>
            <person name="Young S."/>
            <person name="Zeng Q."/>
            <person name="Gargeya S."/>
            <person name="Fitzgerald M."/>
            <person name="Haas B."/>
            <person name="Abouelleil A."/>
            <person name="Allen A.W."/>
            <person name="Alvarado L."/>
            <person name="Arachchi H.M."/>
            <person name="Berlin A.M."/>
            <person name="Chapman S.B."/>
            <person name="Gainer-Dewar J."/>
            <person name="Goldberg J."/>
            <person name="Griggs A."/>
            <person name="Gujja S."/>
            <person name="Hansen M."/>
            <person name="Howarth C."/>
            <person name="Imamovic A."/>
            <person name="Ireland A."/>
            <person name="Larimer J."/>
            <person name="McCowan C."/>
            <person name="Murphy C."/>
            <person name="Pearson M."/>
            <person name="Poon T.W."/>
            <person name="Priest M."/>
            <person name="Roberts A."/>
            <person name="Saif S."/>
            <person name="Shea T."/>
            <person name="Sisk P."/>
            <person name="Sykes S."/>
            <person name="Wortman J."/>
            <person name="Nusbaum C."/>
            <person name="Birren B."/>
        </authorList>
    </citation>
    <scope>NUCLEOTIDE SEQUENCE [LARGE SCALE GENOMIC DNA]</scope>
    <source>
        <strain evidence="3 4">3_1_6</strain>
    </source>
</reference>
<reference evidence="3 4" key="1">
    <citation type="submission" date="2010-10" db="EMBL/GenBank/DDBJ databases">
        <authorList>
            <consortium name="The Broad Institute Genome Sequencing Platform"/>
            <person name="Ward D."/>
            <person name="Earl A."/>
            <person name="Feldgarden M."/>
            <person name="Young S.K."/>
            <person name="Gargeya S."/>
            <person name="Zeng Q."/>
            <person name="Alvarado L."/>
            <person name="Berlin A."/>
            <person name="Bochicchio J."/>
            <person name="Chapman S.B."/>
            <person name="Chen Z."/>
            <person name="Freedman E."/>
            <person name="Gellesch M."/>
            <person name="Goldberg J."/>
            <person name="Griggs A."/>
            <person name="Gujja S."/>
            <person name="Heilman E."/>
            <person name="Heiman D."/>
            <person name="Howarth C."/>
            <person name="Mehta T."/>
            <person name="Neiman D."/>
            <person name="Pearson M."/>
            <person name="Roberts A."/>
            <person name="Saif S."/>
            <person name="Shea T."/>
            <person name="Shenoy N."/>
            <person name="Sisk P."/>
            <person name="Stolte C."/>
            <person name="Sykes S."/>
            <person name="White J."/>
            <person name="Yandava C."/>
            <person name="Allen-Vercoe E."/>
            <person name="Sibley C."/>
            <person name="Ambrose C.E."/>
            <person name="Strauss J."/>
            <person name="Daigneault M."/>
            <person name="Haas B."/>
            <person name="Nusbaum C."/>
            <person name="Birren B."/>
        </authorList>
    </citation>
    <scope>NUCLEOTIDE SEQUENCE [LARGE SCALE GENOMIC DNA]</scope>
    <source>
        <strain evidence="3 4">3_1_6</strain>
    </source>
</reference>
<feature type="transmembrane region" description="Helical" evidence="1">
    <location>
        <begin position="20"/>
        <end position="38"/>
    </location>
</feature>
<dbReference type="Gene3D" id="1.10.3730.20">
    <property type="match status" value="1"/>
</dbReference>
<feature type="transmembrane region" description="Helical" evidence="1">
    <location>
        <begin position="148"/>
        <end position="166"/>
    </location>
</feature>
<sequence>MTNLASLREQKELRYAKKGLALALMSGMIWSSDGLILGKGLAEEPFGSPALWLFAPLLAAGLHDFCAACLSLAINGAQGKGREVIRTLRSKAGRACIWGALLGAPLGMGGYLMALSMAGPAYVLPITSLYPAIAALLALVFLKEHVSLRAWGGLALCVIGAIAIGYTPPEGAGGGLFYLGIAFAFLAAFGWAAEGVCVTSGMDFIEPAVALNVYQIVSSLLYAGIIVPLALWHLSASAPGCDIPGLLARAFSSPGVGCFALAGVVGCISYRCWYKAMNMAGVSRAMALNITYALWGVLFGALFTDVEITRSLVIGAAAIFAGMFLVIGNPRDIINLRNVSS</sequence>
<feature type="transmembrane region" description="Helical" evidence="1">
    <location>
        <begin position="254"/>
        <end position="273"/>
    </location>
</feature>
<dbReference type="GeneID" id="78087618"/>
<dbReference type="PANTHER" id="PTHR22911:SF137">
    <property type="entry name" value="SOLUTE CARRIER FAMILY 35 MEMBER G2-RELATED"/>
    <property type="match status" value="1"/>
</dbReference>
<keyword evidence="1" id="KW-0472">Membrane</keyword>
<dbReference type="SUPFAM" id="SSF103481">
    <property type="entry name" value="Multidrug resistance efflux transporter EmrE"/>
    <property type="match status" value="2"/>
</dbReference>
<feature type="domain" description="EamA" evidence="2">
    <location>
        <begin position="179"/>
        <end position="327"/>
    </location>
</feature>
<gene>
    <name evidence="3" type="ORF">HMPREF0179_05329</name>
</gene>
<protein>
    <recommendedName>
        <fullName evidence="2">EamA domain-containing protein</fullName>
    </recommendedName>
</protein>
<feature type="transmembrane region" description="Helical" evidence="1">
    <location>
        <begin position="121"/>
        <end position="141"/>
    </location>
</feature>
<evidence type="ECO:0000313" key="3">
    <source>
        <dbReference type="EMBL" id="EPC05687.1"/>
    </source>
</evidence>
<feature type="transmembrane region" description="Helical" evidence="1">
    <location>
        <begin position="172"/>
        <end position="192"/>
    </location>
</feature>
<evidence type="ECO:0000259" key="2">
    <source>
        <dbReference type="Pfam" id="PF00892"/>
    </source>
</evidence>
<dbReference type="EMBL" id="ADCP02000005">
    <property type="protein sequence ID" value="EPC05687.1"/>
    <property type="molecule type" value="Genomic_DNA"/>
</dbReference>
<feature type="transmembrane region" description="Helical" evidence="1">
    <location>
        <begin position="308"/>
        <end position="327"/>
    </location>
</feature>
<dbReference type="InterPro" id="IPR000620">
    <property type="entry name" value="EamA_dom"/>
</dbReference>
<comment type="caution">
    <text evidence="3">The sequence shown here is derived from an EMBL/GenBank/DDBJ whole genome shotgun (WGS) entry which is preliminary data.</text>
</comment>
<keyword evidence="4" id="KW-1185">Reference proteome</keyword>
<feature type="transmembrane region" description="Helical" evidence="1">
    <location>
        <begin position="213"/>
        <end position="234"/>
    </location>
</feature>
<feature type="domain" description="EamA" evidence="2">
    <location>
        <begin position="18"/>
        <end position="164"/>
    </location>
</feature>
<dbReference type="OrthoDB" id="5604143at2"/>
<feature type="transmembrane region" description="Helical" evidence="1">
    <location>
        <begin position="285"/>
        <end position="302"/>
    </location>
</feature>
<name>S2LB18_BILW3</name>